<evidence type="ECO:0000256" key="1">
    <source>
        <dbReference type="SAM" id="Phobius"/>
    </source>
</evidence>
<keyword evidence="3" id="KW-1185">Reference proteome</keyword>
<feature type="transmembrane region" description="Helical" evidence="1">
    <location>
        <begin position="12"/>
        <end position="38"/>
    </location>
</feature>
<dbReference type="AlphaFoldDB" id="U2FVN6"/>
<feature type="transmembrane region" description="Helical" evidence="1">
    <location>
        <begin position="50"/>
        <end position="70"/>
    </location>
</feature>
<dbReference type="eggNOG" id="ENOG50343Q1">
    <property type="taxonomic scope" value="Bacteria"/>
</dbReference>
<comment type="caution">
    <text evidence="2">The sequence shown here is derived from an EMBL/GenBank/DDBJ whole genome shotgun (WGS) entry which is preliminary data.</text>
</comment>
<dbReference type="Proteomes" id="UP000006242">
    <property type="component" value="Unassembled WGS sequence"/>
</dbReference>
<dbReference type="EMBL" id="AFNV02000020">
    <property type="protein sequence ID" value="ERJ18363.1"/>
    <property type="molecule type" value="Genomic_DNA"/>
</dbReference>
<keyword evidence="1" id="KW-0812">Transmembrane</keyword>
<reference evidence="2 3" key="1">
    <citation type="journal article" date="2011" name="J. Bacteriol.">
        <title>Genome sequence of Salinisphaera shabanensis, a gammaproteobacterium from the harsh, variable environment of the brine-seawater interface of the Shaban Deep in the Red Sea.</title>
        <authorList>
            <person name="Antunes A."/>
            <person name="Alam I."/>
            <person name="Bajic V.B."/>
            <person name="Stingl U."/>
        </authorList>
    </citation>
    <scope>NUCLEOTIDE SEQUENCE [LARGE SCALE GENOMIC DNA]</scope>
    <source>
        <strain evidence="2 3">E1L3A</strain>
    </source>
</reference>
<gene>
    <name evidence="2" type="ORF">SSPSH_002823</name>
</gene>
<evidence type="ECO:0000313" key="2">
    <source>
        <dbReference type="EMBL" id="ERJ18363.1"/>
    </source>
</evidence>
<sequence length="163" mass="17228">MGSIKEKIIRVLSLNVVLWLLMLLVFSGLLLCTAGIYIWLAEHYTQVEALLLSGGGLIGVVAILLIGVMLSSRSKPAPAQGKASEDKPVNSAPDNAIEHQLRPLLGNQATDWAKRNSGVAIAGALTAGVILAASPRARALIAGAAGPIFTRKAMQMFERMTDN</sequence>
<protein>
    <submittedName>
        <fullName evidence="2">Uncharacterized protein</fullName>
    </submittedName>
</protein>
<dbReference type="STRING" id="1033802.SSPSH_002823"/>
<organism evidence="2 3">
    <name type="scientific">Salinisphaera shabanensis E1L3A</name>
    <dbReference type="NCBI Taxonomy" id="1033802"/>
    <lineage>
        <taxon>Bacteria</taxon>
        <taxon>Pseudomonadati</taxon>
        <taxon>Pseudomonadota</taxon>
        <taxon>Gammaproteobacteria</taxon>
        <taxon>Salinisphaerales</taxon>
        <taxon>Salinisphaeraceae</taxon>
        <taxon>Salinisphaera</taxon>
    </lineage>
</organism>
<dbReference type="OrthoDB" id="7069108at2"/>
<dbReference type="RefSeq" id="WP_006913586.1">
    <property type="nucleotide sequence ID" value="NZ_AFNV02000020.1"/>
</dbReference>
<keyword evidence="1" id="KW-1133">Transmembrane helix</keyword>
<name>U2FVN6_9GAMM</name>
<evidence type="ECO:0000313" key="3">
    <source>
        <dbReference type="Proteomes" id="UP000006242"/>
    </source>
</evidence>
<proteinExistence type="predicted"/>
<keyword evidence="1" id="KW-0472">Membrane</keyword>
<reference evidence="2 3" key="2">
    <citation type="journal article" date="2013" name="PLoS ONE">
        <title>INDIGO - INtegrated Data Warehouse of MIcrobial GenOmes with Examples from the Red Sea Extremophiles.</title>
        <authorList>
            <person name="Alam I."/>
            <person name="Antunes A."/>
            <person name="Kamau A.A."/>
            <person name="Ba Alawi W."/>
            <person name="Kalkatawi M."/>
            <person name="Stingl U."/>
            <person name="Bajic V.B."/>
        </authorList>
    </citation>
    <scope>NUCLEOTIDE SEQUENCE [LARGE SCALE GENOMIC DNA]</scope>
    <source>
        <strain evidence="2 3">E1L3A</strain>
    </source>
</reference>
<accession>U2FVN6</accession>